<dbReference type="EMBL" id="JARKIB010000354">
    <property type="protein sequence ID" value="KAJ7712951.1"/>
    <property type="molecule type" value="Genomic_DNA"/>
</dbReference>
<protein>
    <submittedName>
        <fullName evidence="2">Uncharacterized protein</fullName>
    </submittedName>
</protein>
<evidence type="ECO:0000313" key="3">
    <source>
        <dbReference type="Proteomes" id="UP001215598"/>
    </source>
</evidence>
<dbReference type="Proteomes" id="UP001215598">
    <property type="component" value="Unassembled WGS sequence"/>
</dbReference>
<feature type="region of interest" description="Disordered" evidence="1">
    <location>
        <begin position="267"/>
        <end position="286"/>
    </location>
</feature>
<evidence type="ECO:0000256" key="1">
    <source>
        <dbReference type="SAM" id="MobiDB-lite"/>
    </source>
</evidence>
<feature type="compositionally biased region" description="Low complexity" evidence="1">
    <location>
        <begin position="122"/>
        <end position="138"/>
    </location>
</feature>
<sequence>MQDSDGLTRGVLPLPGARDRTNFPLHHLDLPSSIFFHPSLELRRSNVAYGLWKMTAVAAADATARHAYISRGHFQGFSLDFPGEILAHLPASLAPETKNPSKSQSAVKQESPGPGITASRFSSLITTTTTSTSPTAPARTPPSTSPSTHTQRPRRRRIAHRRLRPLALPSKPVTHLGMTTAPRPFGVRTPDRTPPFRPPAPNPPTPPHHRITAPPTHPARTSPHLPSNPAPPLHFAPHCRSCASTPPTLPGRAFAVLTLSTSLPLASGQYRRPHPHSILRPRPPPRPTAPPFSVTPNCAHLLYAKTDAQTDSQLILGCALASPYTTRAAPNRAMGWVNEIDDLGAYLSSSIICPNLLIHPPSHRINAAYRLRQPFAGRHRIPWGFQCRLQPIFPSLRAAAPAVEHGLWLVIRRDHCVLVYRCMPRAQARSTLTHPLCPPRAPPYCLVGNARPPGSRILTPHDVPPISMPRQLRASK</sequence>
<accession>A0AAD7ME22</accession>
<dbReference type="AlphaFoldDB" id="A0AAD7ME22"/>
<feature type="compositionally biased region" description="Polar residues" evidence="1">
    <location>
        <begin position="98"/>
        <end position="108"/>
    </location>
</feature>
<feature type="region of interest" description="Disordered" evidence="1">
    <location>
        <begin position="94"/>
        <end position="232"/>
    </location>
</feature>
<gene>
    <name evidence="2" type="ORF">B0H16DRAFT_1899744</name>
</gene>
<feature type="compositionally biased region" description="Pro residues" evidence="1">
    <location>
        <begin position="192"/>
        <end position="206"/>
    </location>
</feature>
<name>A0AAD7ME22_9AGAR</name>
<proteinExistence type="predicted"/>
<comment type="caution">
    <text evidence="2">The sequence shown here is derived from an EMBL/GenBank/DDBJ whole genome shotgun (WGS) entry which is preliminary data.</text>
</comment>
<evidence type="ECO:0000313" key="2">
    <source>
        <dbReference type="EMBL" id="KAJ7712951.1"/>
    </source>
</evidence>
<reference evidence="2" key="1">
    <citation type="submission" date="2023-03" db="EMBL/GenBank/DDBJ databases">
        <title>Massive genome expansion in bonnet fungi (Mycena s.s.) driven by repeated elements and novel gene families across ecological guilds.</title>
        <authorList>
            <consortium name="Lawrence Berkeley National Laboratory"/>
            <person name="Harder C.B."/>
            <person name="Miyauchi S."/>
            <person name="Viragh M."/>
            <person name="Kuo A."/>
            <person name="Thoen E."/>
            <person name="Andreopoulos B."/>
            <person name="Lu D."/>
            <person name="Skrede I."/>
            <person name="Drula E."/>
            <person name="Henrissat B."/>
            <person name="Morin E."/>
            <person name="Kohler A."/>
            <person name="Barry K."/>
            <person name="LaButti K."/>
            <person name="Morin E."/>
            <person name="Salamov A."/>
            <person name="Lipzen A."/>
            <person name="Mereny Z."/>
            <person name="Hegedus B."/>
            <person name="Baldrian P."/>
            <person name="Stursova M."/>
            <person name="Weitz H."/>
            <person name="Taylor A."/>
            <person name="Grigoriev I.V."/>
            <person name="Nagy L.G."/>
            <person name="Martin F."/>
            <person name="Kauserud H."/>
        </authorList>
    </citation>
    <scope>NUCLEOTIDE SEQUENCE</scope>
    <source>
        <strain evidence="2">CBHHK182m</strain>
    </source>
</reference>
<keyword evidence="3" id="KW-1185">Reference proteome</keyword>
<feature type="compositionally biased region" description="Basic residues" evidence="1">
    <location>
        <begin position="151"/>
        <end position="164"/>
    </location>
</feature>
<organism evidence="2 3">
    <name type="scientific">Mycena metata</name>
    <dbReference type="NCBI Taxonomy" id="1033252"/>
    <lineage>
        <taxon>Eukaryota</taxon>
        <taxon>Fungi</taxon>
        <taxon>Dikarya</taxon>
        <taxon>Basidiomycota</taxon>
        <taxon>Agaricomycotina</taxon>
        <taxon>Agaricomycetes</taxon>
        <taxon>Agaricomycetidae</taxon>
        <taxon>Agaricales</taxon>
        <taxon>Marasmiineae</taxon>
        <taxon>Mycenaceae</taxon>
        <taxon>Mycena</taxon>
    </lineage>
</organism>